<dbReference type="InterPro" id="IPR019405">
    <property type="entry name" value="Lactonase_7-beta_prop"/>
</dbReference>
<proteinExistence type="inferred from homology"/>
<reference evidence="2 3" key="1">
    <citation type="submission" date="2014-04" db="EMBL/GenBank/DDBJ databases">
        <authorList>
            <consortium name="DOE Joint Genome Institute"/>
            <person name="Kuo A."/>
            <person name="Tarkka M."/>
            <person name="Buscot F."/>
            <person name="Kohler A."/>
            <person name="Nagy L.G."/>
            <person name="Floudas D."/>
            <person name="Copeland A."/>
            <person name="Barry K.W."/>
            <person name="Cichocki N."/>
            <person name="Veneault-Fourrey C."/>
            <person name="LaButti K."/>
            <person name="Lindquist E.A."/>
            <person name="Lipzen A."/>
            <person name="Lundell T."/>
            <person name="Morin E."/>
            <person name="Murat C."/>
            <person name="Sun H."/>
            <person name="Tunlid A."/>
            <person name="Henrissat B."/>
            <person name="Grigoriev I.V."/>
            <person name="Hibbett D.S."/>
            <person name="Martin F."/>
            <person name="Nordberg H.P."/>
            <person name="Cantor M.N."/>
            <person name="Hua S.X."/>
        </authorList>
    </citation>
    <scope>NUCLEOTIDE SEQUENCE [LARGE SCALE GENOMIC DNA]</scope>
    <source>
        <strain evidence="2 3">F 1598</strain>
    </source>
</reference>
<reference evidence="3" key="2">
    <citation type="submission" date="2015-01" db="EMBL/GenBank/DDBJ databases">
        <title>Evolutionary Origins and Diversification of the Mycorrhizal Mutualists.</title>
        <authorList>
            <consortium name="DOE Joint Genome Institute"/>
            <consortium name="Mycorrhizal Genomics Consortium"/>
            <person name="Kohler A."/>
            <person name="Kuo A."/>
            <person name="Nagy L.G."/>
            <person name="Floudas D."/>
            <person name="Copeland A."/>
            <person name="Barry K.W."/>
            <person name="Cichocki N."/>
            <person name="Veneault-Fourrey C."/>
            <person name="LaButti K."/>
            <person name="Lindquist E.A."/>
            <person name="Lipzen A."/>
            <person name="Lundell T."/>
            <person name="Morin E."/>
            <person name="Murat C."/>
            <person name="Riley R."/>
            <person name="Ohm R."/>
            <person name="Sun H."/>
            <person name="Tunlid A."/>
            <person name="Henrissat B."/>
            <person name="Grigoriev I.V."/>
            <person name="Hibbett D.S."/>
            <person name="Martin F."/>
        </authorList>
    </citation>
    <scope>NUCLEOTIDE SEQUENCE [LARGE SCALE GENOMIC DNA]</scope>
    <source>
        <strain evidence="3">F 1598</strain>
    </source>
</reference>
<dbReference type="Proteomes" id="UP000054166">
    <property type="component" value="Unassembled WGS sequence"/>
</dbReference>
<protein>
    <recommendedName>
        <fullName evidence="4">Isomerase YbhE</fullName>
    </recommendedName>
</protein>
<dbReference type="Gene3D" id="2.130.10.10">
    <property type="entry name" value="YVTN repeat-like/Quinoprotein amine dehydrogenase"/>
    <property type="match status" value="1"/>
</dbReference>
<name>A0A0C3FAL5_PILCF</name>
<dbReference type="STRING" id="765440.A0A0C3FAL5"/>
<dbReference type="OrthoDB" id="9972196at2759"/>
<evidence type="ECO:0008006" key="4">
    <source>
        <dbReference type="Google" id="ProtNLM"/>
    </source>
</evidence>
<evidence type="ECO:0000313" key="2">
    <source>
        <dbReference type="EMBL" id="KIM76781.1"/>
    </source>
</evidence>
<evidence type="ECO:0000313" key="3">
    <source>
        <dbReference type="Proteomes" id="UP000054166"/>
    </source>
</evidence>
<sequence length="362" mass="37668">MGMVNFTILAGGLTSSFIVTYLFNAKASSLTVLGQSPTGPNSSWISTHPANKTILYAVNEIETGPGALQSFIINSNGLLTGPVDTVSAGGVGSAFAGGISTGQVAIANYAGGNAEIISTTSDPLHFARNATLITFPPPAGGVSHPHMALQYGNEIFIPDLGGDKIWRLVENGSPGNWKIHGLIQQPEGSGPRHIAIHDNELYTLHELDSTLTVQAVPPTPNGTSPFLGNVTITPPNPPDGALFAAGEILIPAPMANFPVAYIYVSNRNTGTVDTRGDTIAIYQRTHGSGPALTLVAQVYTRLNQIRGMEIGNAKNGGEAYLIAGGVAGSGGVVVFKRTDGGKGLKEVARNTDVPTRSTFVWL</sequence>
<dbReference type="EMBL" id="KN833031">
    <property type="protein sequence ID" value="KIM76781.1"/>
    <property type="molecule type" value="Genomic_DNA"/>
</dbReference>
<dbReference type="GO" id="GO:0017057">
    <property type="term" value="F:6-phosphogluconolactonase activity"/>
    <property type="evidence" value="ECO:0007669"/>
    <property type="project" value="TreeGrafter"/>
</dbReference>
<dbReference type="PANTHER" id="PTHR30344:SF1">
    <property type="entry name" value="6-PHOSPHOGLUCONOLACTONASE"/>
    <property type="match status" value="1"/>
</dbReference>
<evidence type="ECO:0000256" key="1">
    <source>
        <dbReference type="ARBA" id="ARBA00005564"/>
    </source>
</evidence>
<dbReference type="InterPro" id="IPR015943">
    <property type="entry name" value="WD40/YVTN_repeat-like_dom_sf"/>
</dbReference>
<dbReference type="PANTHER" id="PTHR30344">
    <property type="entry name" value="6-PHOSPHOGLUCONOLACTONASE-RELATED"/>
    <property type="match status" value="1"/>
</dbReference>
<accession>A0A0C3FAL5</accession>
<dbReference type="HOGENOM" id="CLU_038716_1_0_1"/>
<dbReference type="AlphaFoldDB" id="A0A0C3FAL5"/>
<dbReference type="SUPFAM" id="SSF75011">
    <property type="entry name" value="3-carboxy-cis,cis-mucoante lactonizing enzyme"/>
    <property type="match status" value="1"/>
</dbReference>
<gene>
    <name evidence="2" type="ORF">PILCRDRAFT_636803</name>
</gene>
<organism evidence="2 3">
    <name type="scientific">Piloderma croceum (strain F 1598)</name>
    <dbReference type="NCBI Taxonomy" id="765440"/>
    <lineage>
        <taxon>Eukaryota</taxon>
        <taxon>Fungi</taxon>
        <taxon>Dikarya</taxon>
        <taxon>Basidiomycota</taxon>
        <taxon>Agaricomycotina</taxon>
        <taxon>Agaricomycetes</taxon>
        <taxon>Agaricomycetidae</taxon>
        <taxon>Atheliales</taxon>
        <taxon>Atheliaceae</taxon>
        <taxon>Piloderma</taxon>
    </lineage>
</organism>
<comment type="similarity">
    <text evidence="1">Belongs to the cycloisomerase 2 family.</text>
</comment>
<dbReference type="InParanoid" id="A0A0C3FAL5"/>
<keyword evidence="3" id="KW-1185">Reference proteome</keyword>
<dbReference type="InterPro" id="IPR050282">
    <property type="entry name" value="Cycloisomerase_2"/>
</dbReference>
<dbReference type="Pfam" id="PF10282">
    <property type="entry name" value="Lactonase"/>
    <property type="match status" value="1"/>
</dbReference>